<dbReference type="Proteomes" id="UP001597010">
    <property type="component" value="Unassembled WGS sequence"/>
</dbReference>
<keyword evidence="8" id="KW-1185">Reference proteome</keyword>
<comment type="subcellular location">
    <subcellularLocation>
        <location evidence="1">Membrane</location>
        <topology evidence="1">Multi-pass membrane protein</topology>
    </subcellularLocation>
</comment>
<feature type="transmembrane region" description="Helical" evidence="5">
    <location>
        <begin position="73"/>
        <end position="92"/>
    </location>
</feature>
<gene>
    <name evidence="7" type="ORF">ACFQZX_17755</name>
</gene>
<keyword evidence="2 5" id="KW-0812">Transmembrane</keyword>
<comment type="caution">
    <text evidence="7">The sequence shown here is derived from an EMBL/GenBank/DDBJ whole genome shotgun (WGS) entry which is preliminary data.</text>
</comment>
<feature type="transmembrane region" description="Helical" evidence="5">
    <location>
        <begin position="48"/>
        <end position="66"/>
    </location>
</feature>
<feature type="domain" description="Methylamine utilisation protein MauE" evidence="6">
    <location>
        <begin position="4"/>
        <end position="131"/>
    </location>
</feature>
<protein>
    <submittedName>
        <fullName evidence="7">MauE/DoxX family redox-associated membrane protein</fullName>
    </submittedName>
</protein>
<keyword evidence="4 5" id="KW-0472">Membrane</keyword>
<organism evidence="7 8">
    <name type="scientific">Mucilaginibacter litoreus</name>
    <dbReference type="NCBI Taxonomy" id="1048221"/>
    <lineage>
        <taxon>Bacteria</taxon>
        <taxon>Pseudomonadati</taxon>
        <taxon>Bacteroidota</taxon>
        <taxon>Sphingobacteriia</taxon>
        <taxon>Sphingobacteriales</taxon>
        <taxon>Sphingobacteriaceae</taxon>
        <taxon>Mucilaginibacter</taxon>
    </lineage>
</organism>
<name>A0ABW3AWN3_9SPHI</name>
<evidence type="ECO:0000256" key="4">
    <source>
        <dbReference type="ARBA" id="ARBA00023136"/>
    </source>
</evidence>
<evidence type="ECO:0000256" key="5">
    <source>
        <dbReference type="SAM" id="Phobius"/>
    </source>
</evidence>
<evidence type="ECO:0000313" key="7">
    <source>
        <dbReference type="EMBL" id="MFD0795472.1"/>
    </source>
</evidence>
<proteinExistence type="predicted"/>
<evidence type="ECO:0000259" key="6">
    <source>
        <dbReference type="Pfam" id="PF07291"/>
    </source>
</evidence>
<dbReference type="Pfam" id="PF07291">
    <property type="entry name" value="MauE"/>
    <property type="match status" value="1"/>
</dbReference>
<dbReference type="InterPro" id="IPR009908">
    <property type="entry name" value="Methylamine_util_MauE"/>
</dbReference>
<evidence type="ECO:0000256" key="2">
    <source>
        <dbReference type="ARBA" id="ARBA00022692"/>
    </source>
</evidence>
<accession>A0ABW3AWN3</accession>
<dbReference type="RefSeq" id="WP_377117905.1">
    <property type="nucleotide sequence ID" value="NZ_JBHTHZ010000014.1"/>
</dbReference>
<evidence type="ECO:0000313" key="8">
    <source>
        <dbReference type="Proteomes" id="UP001597010"/>
    </source>
</evidence>
<reference evidence="8" key="1">
    <citation type="journal article" date="2019" name="Int. J. Syst. Evol. Microbiol.">
        <title>The Global Catalogue of Microorganisms (GCM) 10K type strain sequencing project: providing services to taxonomists for standard genome sequencing and annotation.</title>
        <authorList>
            <consortium name="The Broad Institute Genomics Platform"/>
            <consortium name="The Broad Institute Genome Sequencing Center for Infectious Disease"/>
            <person name="Wu L."/>
            <person name="Ma J."/>
        </authorList>
    </citation>
    <scope>NUCLEOTIDE SEQUENCE [LARGE SCALE GENOMIC DNA]</scope>
    <source>
        <strain evidence="8">CCUG 61484</strain>
    </source>
</reference>
<feature type="transmembrane region" description="Helical" evidence="5">
    <location>
        <begin position="112"/>
        <end position="131"/>
    </location>
</feature>
<keyword evidence="3 5" id="KW-1133">Transmembrane helix</keyword>
<evidence type="ECO:0000256" key="3">
    <source>
        <dbReference type="ARBA" id="ARBA00022989"/>
    </source>
</evidence>
<evidence type="ECO:0000256" key="1">
    <source>
        <dbReference type="ARBA" id="ARBA00004141"/>
    </source>
</evidence>
<sequence length="154" mass="17430">MRKDSLLKIIAGLIAAMFFYAAVSKLTDFSQSRQEMRNQVFPVPVADVLLWVVPLTELNLSFLLVYQPTRLIALYASLVLLCLFSIYITITMTGIFGRVPCSCGGILKHMSYGAHLIFNLFFIGIAIWGIAQEKGWSIHNRRFNTKGRRLQAIE</sequence>
<dbReference type="EMBL" id="JBHTHZ010000014">
    <property type="protein sequence ID" value="MFD0795472.1"/>
    <property type="molecule type" value="Genomic_DNA"/>
</dbReference>